<evidence type="ECO:0000313" key="1">
    <source>
        <dbReference type="EMBL" id="KAI0089335.1"/>
    </source>
</evidence>
<dbReference type="Proteomes" id="UP001055072">
    <property type="component" value="Unassembled WGS sequence"/>
</dbReference>
<reference evidence="1" key="1">
    <citation type="journal article" date="2021" name="Environ. Microbiol.">
        <title>Gene family expansions and transcriptome signatures uncover fungal adaptations to wood decay.</title>
        <authorList>
            <person name="Hage H."/>
            <person name="Miyauchi S."/>
            <person name="Viragh M."/>
            <person name="Drula E."/>
            <person name="Min B."/>
            <person name="Chaduli D."/>
            <person name="Navarro D."/>
            <person name="Favel A."/>
            <person name="Norest M."/>
            <person name="Lesage-Meessen L."/>
            <person name="Balint B."/>
            <person name="Merenyi Z."/>
            <person name="de Eugenio L."/>
            <person name="Morin E."/>
            <person name="Martinez A.T."/>
            <person name="Baldrian P."/>
            <person name="Stursova M."/>
            <person name="Martinez M.J."/>
            <person name="Novotny C."/>
            <person name="Magnuson J.K."/>
            <person name="Spatafora J.W."/>
            <person name="Maurice S."/>
            <person name="Pangilinan J."/>
            <person name="Andreopoulos W."/>
            <person name="LaButti K."/>
            <person name="Hundley H."/>
            <person name="Na H."/>
            <person name="Kuo A."/>
            <person name="Barry K."/>
            <person name="Lipzen A."/>
            <person name="Henrissat B."/>
            <person name="Riley R."/>
            <person name="Ahrendt S."/>
            <person name="Nagy L.G."/>
            <person name="Grigoriev I.V."/>
            <person name="Martin F."/>
            <person name="Rosso M.N."/>
        </authorList>
    </citation>
    <scope>NUCLEOTIDE SEQUENCE</scope>
    <source>
        <strain evidence="1">CBS 384.51</strain>
    </source>
</reference>
<comment type="caution">
    <text evidence="1">The sequence shown here is derived from an EMBL/GenBank/DDBJ whole genome shotgun (WGS) entry which is preliminary data.</text>
</comment>
<dbReference type="EMBL" id="MU274911">
    <property type="protein sequence ID" value="KAI0089335.1"/>
    <property type="molecule type" value="Genomic_DNA"/>
</dbReference>
<evidence type="ECO:0000313" key="2">
    <source>
        <dbReference type="Proteomes" id="UP001055072"/>
    </source>
</evidence>
<sequence>MFYERLLCSSISLTVMPTEVTLDSQANHKSDNPCTMTGPRTQPSLDGDSPQRLEFVVQLSDDVLHNIFDLCKPERHKEHENTWLACSLVCRQWHTVAVSYVFRSLSITSRHPPLHDYATFFKDTPHISRHISKINIHGIIIDIPVMHALLGLLPHLQDLNLSSVGFSNPDGVSKEQLQENNYALRRLHLEFFYFPPAEYDGFPDFLGLFAEIGEVNIGIEFALTEKVHSMVEKDVERKSDAAAAMAGNLGRPQCRALKLKNGLYASSFIPSFLLKVGGLHHLSSLSLAVMDDIGPLERLNELLCSTGSTLKFLCIDFCQGPRWFGYDKEWITTGATELLRTGLETCKTLESLEIKAEIMIELVWAISSESFLSYIYGEAFRSTVDLVSLVPGESLHALEFHLKLGQAHGGEYNCAHTLPWDEMRKACLRFSDLRSLRITLLMDSHYKKPCVAYEMQYFAEILTFSKVVCYVSGCEKAECKKFDADRHISMSNSVLPLSTYST</sequence>
<gene>
    <name evidence="1" type="ORF">BDY19DRAFT_139051</name>
</gene>
<proteinExistence type="predicted"/>
<protein>
    <submittedName>
        <fullName evidence="1">Uncharacterized protein</fullName>
    </submittedName>
</protein>
<name>A0ACB8U5U3_9APHY</name>
<keyword evidence="2" id="KW-1185">Reference proteome</keyword>
<accession>A0ACB8U5U3</accession>
<organism evidence="1 2">
    <name type="scientific">Irpex rosettiformis</name>
    <dbReference type="NCBI Taxonomy" id="378272"/>
    <lineage>
        <taxon>Eukaryota</taxon>
        <taxon>Fungi</taxon>
        <taxon>Dikarya</taxon>
        <taxon>Basidiomycota</taxon>
        <taxon>Agaricomycotina</taxon>
        <taxon>Agaricomycetes</taxon>
        <taxon>Polyporales</taxon>
        <taxon>Irpicaceae</taxon>
        <taxon>Irpex</taxon>
    </lineage>
</organism>